<proteinExistence type="predicted"/>
<organism evidence="2">
    <name type="scientific">Rhizochromulina marina</name>
    <dbReference type="NCBI Taxonomy" id="1034831"/>
    <lineage>
        <taxon>Eukaryota</taxon>
        <taxon>Sar</taxon>
        <taxon>Stramenopiles</taxon>
        <taxon>Ochrophyta</taxon>
        <taxon>Dictyochophyceae</taxon>
        <taxon>Rhizochromulinales</taxon>
        <taxon>Rhizochromulina</taxon>
    </lineage>
</organism>
<feature type="region of interest" description="Disordered" evidence="1">
    <location>
        <begin position="114"/>
        <end position="151"/>
    </location>
</feature>
<dbReference type="EMBL" id="HBHJ01008232">
    <property type="protein sequence ID" value="CAD9673253.1"/>
    <property type="molecule type" value="Transcribed_RNA"/>
</dbReference>
<dbReference type="AlphaFoldDB" id="A0A7S2W8F5"/>
<feature type="region of interest" description="Disordered" evidence="1">
    <location>
        <begin position="27"/>
        <end position="51"/>
    </location>
</feature>
<evidence type="ECO:0000256" key="1">
    <source>
        <dbReference type="SAM" id="MobiDB-lite"/>
    </source>
</evidence>
<protein>
    <submittedName>
        <fullName evidence="2">Uncharacterized protein</fullName>
    </submittedName>
</protein>
<name>A0A7S2W8F5_9STRA</name>
<gene>
    <name evidence="2" type="ORF">RMAR1173_LOCUS5323</name>
</gene>
<reference evidence="2" key="1">
    <citation type="submission" date="2021-01" db="EMBL/GenBank/DDBJ databases">
        <authorList>
            <person name="Corre E."/>
            <person name="Pelletier E."/>
            <person name="Niang G."/>
            <person name="Scheremetjew M."/>
            <person name="Finn R."/>
            <person name="Kale V."/>
            <person name="Holt S."/>
            <person name="Cochrane G."/>
            <person name="Meng A."/>
            <person name="Brown T."/>
            <person name="Cohen L."/>
        </authorList>
    </citation>
    <scope>NUCLEOTIDE SEQUENCE</scope>
    <source>
        <strain evidence="2">CCMP1243</strain>
    </source>
</reference>
<accession>A0A7S2W8F5</accession>
<sequence length="250" mass="27690">MPESPVSPLDHGKLLRQVQSMNDAQPMSWGIDWYTPSPDESDPRKSGTASLLDSMSMAKQEHLRQLAEEERHEKRVHQRLQATNMLAVDSRISHPQSWQSTLHVDPQLKKQLDRLPDAESSAPPVRGPLRVGGRAGAGSGPQDVLHAAPWRPGSEVGGSFGSYSNPTPAHGLTDGTRERFIAHLENTIGKIKSEKQQLDCIESLPQEVADFKDRLVADIYNLRKQQSRLTLRGELDPRTSAALGREMVGM</sequence>
<evidence type="ECO:0000313" key="2">
    <source>
        <dbReference type="EMBL" id="CAD9673253.1"/>
    </source>
</evidence>